<comment type="catalytic activity">
    <reaction evidence="7 8">
        <text>DNA(n) + a 2'-deoxyribonucleoside 5'-triphosphate = DNA(n+1) + diphosphate</text>
        <dbReference type="Rhea" id="RHEA:22508"/>
        <dbReference type="Rhea" id="RHEA-COMP:17339"/>
        <dbReference type="Rhea" id="RHEA-COMP:17340"/>
        <dbReference type="ChEBI" id="CHEBI:33019"/>
        <dbReference type="ChEBI" id="CHEBI:61560"/>
        <dbReference type="ChEBI" id="CHEBI:173112"/>
        <dbReference type="EC" id="2.7.7.7"/>
    </reaction>
</comment>
<comment type="similarity">
    <text evidence="1 8">Belongs to the DNA polymerase type-B family.</text>
</comment>
<evidence type="ECO:0000256" key="4">
    <source>
        <dbReference type="ARBA" id="ARBA00022705"/>
    </source>
</evidence>
<evidence type="ECO:0000256" key="8">
    <source>
        <dbReference type="RuleBase" id="RU000442"/>
    </source>
</evidence>
<dbReference type="GO" id="GO:0000166">
    <property type="term" value="F:nucleotide binding"/>
    <property type="evidence" value="ECO:0007669"/>
    <property type="project" value="InterPro"/>
</dbReference>
<dbReference type="GO" id="GO:0006260">
    <property type="term" value="P:DNA replication"/>
    <property type="evidence" value="ECO:0007669"/>
    <property type="project" value="UniProtKB-KW"/>
</dbReference>
<keyword evidence="2 8" id="KW-0808">Transferase</keyword>
<dbReference type="Gene3D" id="3.90.1600.10">
    <property type="entry name" value="Palm domain of DNA polymerase"/>
    <property type="match status" value="1"/>
</dbReference>
<dbReference type="GO" id="GO:0003887">
    <property type="term" value="F:DNA-directed DNA polymerase activity"/>
    <property type="evidence" value="ECO:0007669"/>
    <property type="project" value="UniProtKB-KW"/>
</dbReference>
<evidence type="ECO:0000259" key="9">
    <source>
        <dbReference type="Pfam" id="PF03175"/>
    </source>
</evidence>
<sequence length="998" mass="117247">MNEELLKELEFLRRSVFQVTNLNPSIVNVKDKSEDTIKSTKEYNYYGQKVHSKLRNNEIDDKEADRLLDIKFKELRKEVKLDKPKRKTRRRKLVDRDTEVLKLGRKHEIDYHINEIEDTRLFNHNNIIVKLPSQNILNDNAKSLKYMYGNKFYNTVYYCFVSLTLSGPNIFGGTTRKVPILTTKGDINERCQEVLDNELRKVIERVPFYEDKDAEIICSKIFITITVGKWESIENWYNEPKNQRKYKKFKDFVLFLAPNKNINCMQQCVEELGGKWNQELKFEDMIPQKNIITYIPILMDIQYVNSMEDLIADYNEEMSNNDCTNIARLIKWNGHIGVIKSIKINNKNGKIQSRKMINSLGDNKKELFIDIESFSNNEKKQVPYLICWCDIDGKLDKRSGINCIEQFCDHLISLKTDLILYAWFGSGYDYQHILPFFKKKCIKDKYIIKNNMITYGELEFEYSKIILKDPFLFILTSLDRASKAFNVINKGSFPHTIIHNWEDLEKVLPNWVNSQRRMIEIKNDNKLDIKIENWFTYEDETNYKTILQKAVEYCDIDVLAMKEVWVKFKNLLEKNLEVGIDEKTFTLSQLSMKIMEASLDKKVNLYVPNLKEYGFIKNSIYGGRVIAKNGIYREDIVYADVVSLYPSAMKLLKHSYGKPKIVTSIDSSKHGIYDVTLVHKCDKEPYNYLEFVPRRTDKKLKWSWFKKHRGTYHTYDLLIAKEEGYEIECHKGIEYPEKDYIFNNFINKLYSMKDEHTNCKCKEQPCPIRMVAKIALNGGGYGKFVQKPIDKEIYIVKRDIIAGECEKLETNEFGEVCIGNRIVQKPSFYNLDGIEYDKMIIEKEDEPAYSTQCGVSILSGSRYRLYKLCKEFPGLQVIYSDTDSIFVRKNSINWEKFKKRCGNNLGELDSTIDDTKNAIIDYMLIGGPKMYAFEYIDNKGARKTKLHSKGVPSYMLSMNQFEYLLEGPSKKLAYYFEIIRRRLIGVDTSNIMKDIRQT</sequence>
<keyword evidence="6 8" id="KW-0238">DNA-binding</keyword>
<evidence type="ECO:0000256" key="3">
    <source>
        <dbReference type="ARBA" id="ARBA00022695"/>
    </source>
</evidence>
<dbReference type="InterPro" id="IPR023211">
    <property type="entry name" value="DNA_pol_palm_dom_sf"/>
</dbReference>
<dbReference type="SMART" id="SM00486">
    <property type="entry name" value="POLBc"/>
    <property type="match status" value="1"/>
</dbReference>
<evidence type="ECO:0000256" key="7">
    <source>
        <dbReference type="ARBA" id="ARBA00049244"/>
    </source>
</evidence>
<organism evidence="10">
    <name type="scientific">Debaryomyces hansenii</name>
    <name type="common">Yeast</name>
    <name type="synonym">Torulaspora hansenii</name>
    <dbReference type="NCBI Taxonomy" id="4959"/>
    <lineage>
        <taxon>Eukaryota</taxon>
        <taxon>Fungi</taxon>
        <taxon>Dikarya</taxon>
        <taxon>Ascomycota</taxon>
        <taxon>Saccharomycotina</taxon>
        <taxon>Pichiomycetes</taxon>
        <taxon>Debaryomycetaceae</taxon>
        <taxon>Debaryomyces</taxon>
    </lineage>
</organism>
<dbReference type="EC" id="2.7.7.7" evidence="8"/>
<keyword evidence="3 8" id="KW-0548">Nucleotidyltransferase</keyword>
<dbReference type="AlphaFoldDB" id="A0A2H5BSS5"/>
<dbReference type="Pfam" id="PF03175">
    <property type="entry name" value="DNA_pol_B_2"/>
    <property type="match status" value="1"/>
</dbReference>
<dbReference type="InterPro" id="IPR012337">
    <property type="entry name" value="RNaseH-like_sf"/>
</dbReference>
<accession>A0A2H5BSS5</accession>
<geneLocation type="plasmid" evidence="10">
    <name>pDH4C</name>
</geneLocation>
<dbReference type="GO" id="GO:0003677">
    <property type="term" value="F:DNA binding"/>
    <property type="evidence" value="ECO:0007669"/>
    <property type="project" value="UniProtKB-KW"/>
</dbReference>
<dbReference type="InterPro" id="IPR043502">
    <property type="entry name" value="DNA/RNA_pol_sf"/>
</dbReference>
<dbReference type="SUPFAM" id="SSF53098">
    <property type="entry name" value="Ribonuclease H-like"/>
    <property type="match status" value="1"/>
</dbReference>
<dbReference type="PANTHER" id="PTHR33568:SF3">
    <property type="entry name" value="DNA-DIRECTED DNA POLYMERASE"/>
    <property type="match status" value="1"/>
</dbReference>
<evidence type="ECO:0000256" key="5">
    <source>
        <dbReference type="ARBA" id="ARBA00022932"/>
    </source>
</evidence>
<dbReference type="InterPro" id="IPR004868">
    <property type="entry name" value="DNA-dir_DNA_pol_B_mt/vir"/>
</dbReference>
<dbReference type="PANTHER" id="PTHR33568">
    <property type="entry name" value="DNA POLYMERASE"/>
    <property type="match status" value="1"/>
</dbReference>
<keyword evidence="10" id="KW-0614">Plasmid</keyword>
<dbReference type="PROSITE" id="PS00116">
    <property type="entry name" value="DNA_POLYMERASE_B"/>
    <property type="match status" value="1"/>
</dbReference>
<dbReference type="InterPro" id="IPR017964">
    <property type="entry name" value="DNA-dir_DNA_pol_B_CS"/>
</dbReference>
<dbReference type="EMBL" id="MF795093">
    <property type="protein sequence ID" value="AUG89704.1"/>
    <property type="molecule type" value="Genomic_DNA"/>
</dbReference>
<proteinExistence type="inferred from homology"/>
<feature type="domain" description="DNA-directed DNA polymerase family B mitochondria/virus" evidence="9">
    <location>
        <begin position="415"/>
        <end position="872"/>
    </location>
</feature>
<dbReference type="SUPFAM" id="SSF56672">
    <property type="entry name" value="DNA/RNA polymerases"/>
    <property type="match status" value="1"/>
</dbReference>
<reference evidence="10" key="1">
    <citation type="submission" date="2017-08" db="EMBL/GenBank/DDBJ databases">
        <title>Characterization of pDH4A/B/C linear plasmid system of Debaryomyces hansenii yeast.</title>
        <authorList>
            <person name="Polomska X."/>
            <person name="Neuveglise C."/>
        </authorList>
    </citation>
    <scope>NUCLEOTIDE SEQUENCE</scope>
    <source>
        <strain evidence="10">4e</strain>
        <plasmid evidence="10">pDH4C</plasmid>
    </source>
</reference>
<evidence type="ECO:0000256" key="1">
    <source>
        <dbReference type="ARBA" id="ARBA00005755"/>
    </source>
</evidence>
<evidence type="ECO:0000256" key="6">
    <source>
        <dbReference type="ARBA" id="ARBA00023125"/>
    </source>
</evidence>
<evidence type="ECO:0000313" key="10">
    <source>
        <dbReference type="EMBL" id="AUG89704.1"/>
    </source>
</evidence>
<protein>
    <recommendedName>
        <fullName evidence="8">DNA polymerase</fullName>
        <ecNumber evidence="8">2.7.7.7</ecNumber>
    </recommendedName>
</protein>
<evidence type="ECO:0000256" key="2">
    <source>
        <dbReference type="ARBA" id="ARBA00022679"/>
    </source>
</evidence>
<dbReference type="InterPro" id="IPR006172">
    <property type="entry name" value="DNA-dir_DNA_pol_B"/>
</dbReference>
<keyword evidence="4 8" id="KW-0235">DNA replication</keyword>
<keyword evidence="5 8" id="KW-0239">DNA-directed DNA polymerase</keyword>
<name>A0A2H5BSS5_DEBHN</name>